<proteinExistence type="predicted"/>
<dbReference type="GO" id="GO:0046654">
    <property type="term" value="P:tetrahydrofolate biosynthetic process"/>
    <property type="evidence" value="ECO:0007669"/>
    <property type="project" value="UniProtKB-UniPathway"/>
</dbReference>
<evidence type="ECO:0000256" key="6">
    <source>
        <dbReference type="ARBA" id="ARBA00022777"/>
    </source>
</evidence>
<evidence type="ECO:0000313" key="12">
    <source>
        <dbReference type="Proteomes" id="UP000320216"/>
    </source>
</evidence>
<dbReference type="GO" id="GO:0005524">
    <property type="term" value="F:ATP binding"/>
    <property type="evidence" value="ECO:0007669"/>
    <property type="project" value="UniProtKB-KW"/>
</dbReference>
<comment type="pathway">
    <text evidence="2">Cofactor biosynthesis; tetrahydrofolate biosynthesis; 2-amino-4-hydroxy-6-hydroxymethyl-7,8-dihydropteridine diphosphate from 7,8-dihydroneopterin triphosphate: step 4/4.</text>
</comment>
<organism evidence="11 12">
    <name type="scientific">Humibacter ginsenosidimutans</name>
    <dbReference type="NCBI Taxonomy" id="2599293"/>
    <lineage>
        <taxon>Bacteria</taxon>
        <taxon>Bacillati</taxon>
        <taxon>Actinomycetota</taxon>
        <taxon>Actinomycetes</taxon>
        <taxon>Micrococcales</taxon>
        <taxon>Microbacteriaceae</taxon>
        <taxon>Humibacter</taxon>
    </lineage>
</organism>
<dbReference type="Proteomes" id="UP000320216">
    <property type="component" value="Chromosome"/>
</dbReference>
<keyword evidence="8" id="KW-0289">Folate biosynthesis</keyword>
<keyword evidence="7" id="KW-0067">ATP-binding</keyword>
<dbReference type="CDD" id="cd00483">
    <property type="entry name" value="HPPK"/>
    <property type="match status" value="1"/>
</dbReference>
<keyword evidence="6 11" id="KW-0418">Kinase</keyword>
<dbReference type="KEGG" id="huw:FPZ11_10475"/>
<dbReference type="NCBIfam" id="TIGR01498">
    <property type="entry name" value="folK"/>
    <property type="match status" value="1"/>
</dbReference>
<feature type="domain" description="7,8-dihydro-6-hydroxymethylpterin-pyrophosphokinase" evidence="10">
    <location>
        <begin position="18"/>
        <end position="150"/>
    </location>
</feature>
<feature type="compositionally biased region" description="Low complexity" evidence="9">
    <location>
        <begin position="177"/>
        <end position="187"/>
    </location>
</feature>
<dbReference type="InterPro" id="IPR000550">
    <property type="entry name" value="Hppk"/>
</dbReference>
<keyword evidence="12" id="KW-1185">Reference proteome</keyword>
<dbReference type="AlphaFoldDB" id="A0A5B8M4J2"/>
<dbReference type="UniPathway" id="UPA00077">
    <property type="reaction ID" value="UER00155"/>
</dbReference>
<dbReference type="OrthoDB" id="9808041at2"/>
<dbReference type="GO" id="GO:0046656">
    <property type="term" value="P:folic acid biosynthetic process"/>
    <property type="evidence" value="ECO:0007669"/>
    <property type="project" value="UniProtKB-KW"/>
</dbReference>
<evidence type="ECO:0000256" key="7">
    <source>
        <dbReference type="ARBA" id="ARBA00022840"/>
    </source>
</evidence>
<evidence type="ECO:0000256" key="1">
    <source>
        <dbReference type="ARBA" id="ARBA00000198"/>
    </source>
</evidence>
<evidence type="ECO:0000313" key="11">
    <source>
        <dbReference type="EMBL" id="QDZ15141.1"/>
    </source>
</evidence>
<dbReference type="PANTHER" id="PTHR43071:SF1">
    <property type="entry name" value="2-AMINO-4-HYDROXY-6-HYDROXYMETHYLDIHYDROPTERIDINE PYROPHOSPHOKINASE"/>
    <property type="match status" value="1"/>
</dbReference>
<keyword evidence="4 11" id="KW-0808">Transferase</keyword>
<evidence type="ECO:0000259" key="10">
    <source>
        <dbReference type="Pfam" id="PF01288"/>
    </source>
</evidence>
<dbReference type="Gene3D" id="3.30.70.560">
    <property type="entry name" value="7,8-Dihydro-6-hydroxymethylpterin-pyrophosphokinase HPPK"/>
    <property type="match status" value="1"/>
</dbReference>
<reference evidence="11 12" key="1">
    <citation type="submission" date="2019-07" db="EMBL/GenBank/DDBJ databases">
        <title>Full genome sequence of Humibacter sp. WJ7-1.</title>
        <authorList>
            <person name="Im W.-T."/>
        </authorList>
    </citation>
    <scope>NUCLEOTIDE SEQUENCE [LARGE SCALE GENOMIC DNA]</scope>
    <source>
        <strain evidence="11 12">WJ7-1</strain>
    </source>
</reference>
<evidence type="ECO:0000256" key="8">
    <source>
        <dbReference type="ARBA" id="ARBA00022909"/>
    </source>
</evidence>
<dbReference type="Pfam" id="PF01288">
    <property type="entry name" value="HPPK"/>
    <property type="match status" value="1"/>
</dbReference>
<sequence>MTPVTPKPQRFRTFEPAVVAFGSNLGDREATVRAAIDDLAATPGVRVDAVSPYLETAALRLDGVDEDAPRYLNGVVLISTALDPHALLDELNRIEDAHGRVRTERWGDRTLDLDLIAMGGRHIADDRLVLPHPRAAEREFVLAPWLAVDPDAELPGAGRVDALLARLRDGHGGEATGGASDTATTGTADHEGGAS</sequence>
<gene>
    <name evidence="11" type="primary">folK</name>
    <name evidence="11" type="ORF">FPZ11_10475</name>
</gene>
<keyword evidence="5" id="KW-0547">Nucleotide-binding</keyword>
<evidence type="ECO:0000256" key="5">
    <source>
        <dbReference type="ARBA" id="ARBA00022741"/>
    </source>
</evidence>
<evidence type="ECO:0000256" key="9">
    <source>
        <dbReference type="SAM" id="MobiDB-lite"/>
    </source>
</evidence>
<dbReference type="SUPFAM" id="SSF55083">
    <property type="entry name" value="6-hydroxymethyl-7,8-dihydropterin pyrophosphokinase, HPPK"/>
    <property type="match status" value="1"/>
</dbReference>
<evidence type="ECO:0000256" key="4">
    <source>
        <dbReference type="ARBA" id="ARBA00022679"/>
    </source>
</evidence>
<dbReference type="GO" id="GO:0016301">
    <property type="term" value="F:kinase activity"/>
    <property type="evidence" value="ECO:0007669"/>
    <property type="project" value="UniProtKB-KW"/>
</dbReference>
<dbReference type="EMBL" id="CP042305">
    <property type="protein sequence ID" value="QDZ15141.1"/>
    <property type="molecule type" value="Genomic_DNA"/>
</dbReference>
<evidence type="ECO:0000256" key="2">
    <source>
        <dbReference type="ARBA" id="ARBA00005051"/>
    </source>
</evidence>
<dbReference type="EC" id="2.7.6.3" evidence="3"/>
<dbReference type="PANTHER" id="PTHR43071">
    <property type="entry name" value="2-AMINO-4-HYDROXY-6-HYDROXYMETHYLDIHYDROPTERIDINE PYROPHOSPHOKINASE"/>
    <property type="match status" value="1"/>
</dbReference>
<accession>A0A5B8M4J2</accession>
<dbReference type="InterPro" id="IPR035907">
    <property type="entry name" value="Hppk_sf"/>
</dbReference>
<feature type="region of interest" description="Disordered" evidence="9">
    <location>
        <begin position="172"/>
        <end position="195"/>
    </location>
</feature>
<evidence type="ECO:0000256" key="3">
    <source>
        <dbReference type="ARBA" id="ARBA00013253"/>
    </source>
</evidence>
<dbReference type="GO" id="GO:0003848">
    <property type="term" value="F:2-amino-4-hydroxy-6-hydroxymethyldihydropteridine diphosphokinase activity"/>
    <property type="evidence" value="ECO:0007669"/>
    <property type="project" value="UniProtKB-EC"/>
</dbReference>
<protein>
    <recommendedName>
        <fullName evidence="3">2-amino-4-hydroxy-6-hydroxymethyldihydropteridine diphosphokinase</fullName>
        <ecNumber evidence="3">2.7.6.3</ecNumber>
    </recommendedName>
</protein>
<name>A0A5B8M4J2_9MICO</name>
<comment type="catalytic activity">
    <reaction evidence="1">
        <text>6-hydroxymethyl-7,8-dihydropterin + ATP = (7,8-dihydropterin-6-yl)methyl diphosphate + AMP + H(+)</text>
        <dbReference type="Rhea" id="RHEA:11412"/>
        <dbReference type="ChEBI" id="CHEBI:15378"/>
        <dbReference type="ChEBI" id="CHEBI:30616"/>
        <dbReference type="ChEBI" id="CHEBI:44841"/>
        <dbReference type="ChEBI" id="CHEBI:72950"/>
        <dbReference type="ChEBI" id="CHEBI:456215"/>
        <dbReference type="EC" id="2.7.6.3"/>
    </reaction>
</comment>
<dbReference type="RefSeq" id="WP_146320708.1">
    <property type="nucleotide sequence ID" value="NZ_CP042305.1"/>
</dbReference>